<accession>A0A4P9YBJ1</accession>
<dbReference type="EMBL" id="ML006676">
    <property type="protein sequence ID" value="RKP16324.1"/>
    <property type="molecule type" value="Genomic_DNA"/>
</dbReference>
<proteinExistence type="predicted"/>
<organism evidence="1 2">
    <name type="scientific">Rozella allomycis (strain CSF55)</name>
    <dbReference type="NCBI Taxonomy" id="988480"/>
    <lineage>
        <taxon>Eukaryota</taxon>
        <taxon>Fungi</taxon>
        <taxon>Fungi incertae sedis</taxon>
        <taxon>Cryptomycota</taxon>
        <taxon>Cryptomycota incertae sedis</taxon>
        <taxon>Rozella</taxon>
    </lineage>
</organism>
<dbReference type="AlphaFoldDB" id="A0A4P9YBJ1"/>
<evidence type="ECO:0000313" key="2">
    <source>
        <dbReference type="Proteomes" id="UP000281549"/>
    </source>
</evidence>
<dbReference type="Proteomes" id="UP000281549">
    <property type="component" value="Unassembled WGS sequence"/>
</dbReference>
<sequence length="291" mass="34951">MVLSNSVTGLKEYFVHSEFPALTFARFADVVIDQLTEQDFKILEDPFNFITEYDYYDAMVSTGFDFTKPLLHHLKRDCECECSENNAKYDMSEEAIKRKVEEMRKQTIFNFCNYDSERTCVCFREFVDTADCSCGYVKHRLAIAIYYLNVLYVERQQIRYCDIFEGALKTKNYKMLEFCMNHIKFDLIQHSWVSLFKLDSPETFDYIYNHPLFPKELTPEIYRLFHRAFFFLFVDPYYEHDFYVVDPPDMPFDETCFLFMINHDGNIYSRLFFSKLRPSNEFFMANLHLVD</sequence>
<name>A0A4P9YBJ1_ROZAC</name>
<protein>
    <submittedName>
        <fullName evidence="1">Uncharacterized protein</fullName>
    </submittedName>
</protein>
<gene>
    <name evidence="1" type="ORF">ROZALSC1DRAFT_25408</name>
</gene>
<evidence type="ECO:0000313" key="1">
    <source>
        <dbReference type="EMBL" id="RKP16324.1"/>
    </source>
</evidence>
<reference evidence="2" key="1">
    <citation type="journal article" date="2018" name="Nat. Microbiol.">
        <title>Leveraging single-cell genomics to expand the fungal tree of life.</title>
        <authorList>
            <person name="Ahrendt S.R."/>
            <person name="Quandt C.A."/>
            <person name="Ciobanu D."/>
            <person name="Clum A."/>
            <person name="Salamov A."/>
            <person name="Andreopoulos B."/>
            <person name="Cheng J.F."/>
            <person name="Woyke T."/>
            <person name="Pelin A."/>
            <person name="Henrissat B."/>
            <person name="Reynolds N.K."/>
            <person name="Benny G.L."/>
            <person name="Smith M.E."/>
            <person name="James T.Y."/>
            <person name="Grigoriev I.V."/>
        </authorList>
    </citation>
    <scope>NUCLEOTIDE SEQUENCE [LARGE SCALE GENOMIC DNA]</scope>
    <source>
        <strain evidence="2">CSF55</strain>
    </source>
</reference>